<dbReference type="Proteomes" id="UP001151760">
    <property type="component" value="Unassembled WGS sequence"/>
</dbReference>
<keyword evidence="2" id="KW-1185">Reference proteome</keyword>
<evidence type="ECO:0000313" key="1">
    <source>
        <dbReference type="EMBL" id="GJS67459.1"/>
    </source>
</evidence>
<name>A0ABQ4XQ01_9ASTR</name>
<organism evidence="1 2">
    <name type="scientific">Tanacetum coccineum</name>
    <dbReference type="NCBI Taxonomy" id="301880"/>
    <lineage>
        <taxon>Eukaryota</taxon>
        <taxon>Viridiplantae</taxon>
        <taxon>Streptophyta</taxon>
        <taxon>Embryophyta</taxon>
        <taxon>Tracheophyta</taxon>
        <taxon>Spermatophyta</taxon>
        <taxon>Magnoliopsida</taxon>
        <taxon>eudicotyledons</taxon>
        <taxon>Gunneridae</taxon>
        <taxon>Pentapetalae</taxon>
        <taxon>asterids</taxon>
        <taxon>campanulids</taxon>
        <taxon>Asterales</taxon>
        <taxon>Asteraceae</taxon>
        <taxon>Asteroideae</taxon>
        <taxon>Anthemideae</taxon>
        <taxon>Anthemidinae</taxon>
        <taxon>Tanacetum</taxon>
    </lineage>
</organism>
<accession>A0ABQ4XQ01</accession>
<reference evidence="1" key="1">
    <citation type="journal article" date="2022" name="Int. J. Mol. Sci.">
        <title>Draft Genome of Tanacetum Coccineum: Genomic Comparison of Closely Related Tanacetum-Family Plants.</title>
        <authorList>
            <person name="Yamashiro T."/>
            <person name="Shiraishi A."/>
            <person name="Nakayama K."/>
            <person name="Satake H."/>
        </authorList>
    </citation>
    <scope>NUCLEOTIDE SEQUENCE</scope>
</reference>
<gene>
    <name evidence="1" type="ORF">Tco_0682023</name>
</gene>
<proteinExistence type="predicted"/>
<dbReference type="EMBL" id="BQNB010009719">
    <property type="protein sequence ID" value="GJS67459.1"/>
    <property type="molecule type" value="Genomic_DNA"/>
</dbReference>
<evidence type="ECO:0000313" key="2">
    <source>
        <dbReference type="Proteomes" id="UP001151760"/>
    </source>
</evidence>
<reference evidence="1" key="2">
    <citation type="submission" date="2022-01" db="EMBL/GenBank/DDBJ databases">
        <authorList>
            <person name="Yamashiro T."/>
            <person name="Shiraishi A."/>
            <person name="Satake H."/>
            <person name="Nakayama K."/>
        </authorList>
    </citation>
    <scope>NUCLEOTIDE SEQUENCE</scope>
</reference>
<sequence length="115" mass="12809">MVNNARIKRASIDSSWLRLIDVVPTVVKVVEASNSRTLPSVHFLQQHNIVRGSSLPVYYSLCVNDLVGGMKIVMEACCQMKPTGLEMMKTEMVLETLSKIHKYSKGLGWVDTGLD</sequence>
<comment type="caution">
    <text evidence="1">The sequence shown here is derived from an EMBL/GenBank/DDBJ whole genome shotgun (WGS) entry which is preliminary data.</text>
</comment>
<protein>
    <submittedName>
        <fullName evidence="1">Uncharacterized protein</fullName>
    </submittedName>
</protein>